<dbReference type="PANTHER" id="PTHR33908:SF11">
    <property type="entry name" value="MEMBRANE PROTEIN"/>
    <property type="match status" value="1"/>
</dbReference>
<feature type="transmembrane region" description="Helical" evidence="9">
    <location>
        <begin position="119"/>
        <end position="136"/>
    </location>
</feature>
<dbReference type="Gene3D" id="1.25.40.10">
    <property type="entry name" value="Tetratricopeptide repeat domain"/>
    <property type="match status" value="1"/>
</dbReference>
<keyword evidence="2" id="KW-1003">Cell membrane</keyword>
<feature type="transmembrane region" description="Helical" evidence="9">
    <location>
        <begin position="224"/>
        <end position="245"/>
    </location>
</feature>
<keyword evidence="8" id="KW-0802">TPR repeat</keyword>
<dbReference type="InterPro" id="IPR019734">
    <property type="entry name" value="TPR_rpt"/>
</dbReference>
<evidence type="ECO:0000256" key="1">
    <source>
        <dbReference type="ARBA" id="ARBA00004651"/>
    </source>
</evidence>
<dbReference type="GO" id="GO:0009103">
    <property type="term" value="P:lipopolysaccharide biosynthetic process"/>
    <property type="evidence" value="ECO:0007669"/>
    <property type="project" value="UniProtKB-ARBA"/>
</dbReference>
<dbReference type="Proteomes" id="UP000238823">
    <property type="component" value="Unassembled WGS sequence"/>
</dbReference>
<dbReference type="GO" id="GO:0016763">
    <property type="term" value="F:pentosyltransferase activity"/>
    <property type="evidence" value="ECO:0007669"/>
    <property type="project" value="TreeGrafter"/>
</dbReference>
<evidence type="ECO:0000256" key="7">
    <source>
        <dbReference type="ARBA" id="ARBA00023136"/>
    </source>
</evidence>
<comment type="subcellular location">
    <subcellularLocation>
        <location evidence="1">Cell membrane</location>
        <topology evidence="1">Multi-pass membrane protein</topology>
    </subcellularLocation>
</comment>
<dbReference type="PANTHER" id="PTHR33908">
    <property type="entry name" value="MANNOSYLTRANSFERASE YKCB-RELATED"/>
    <property type="match status" value="1"/>
</dbReference>
<organism evidence="10 11">
    <name type="scientific">Enhygromyxa salina</name>
    <dbReference type="NCBI Taxonomy" id="215803"/>
    <lineage>
        <taxon>Bacteria</taxon>
        <taxon>Pseudomonadati</taxon>
        <taxon>Myxococcota</taxon>
        <taxon>Polyangia</taxon>
        <taxon>Nannocystales</taxon>
        <taxon>Nannocystaceae</taxon>
        <taxon>Enhygromyxa</taxon>
    </lineage>
</organism>
<name>A0A2S9YXJ1_9BACT</name>
<accession>A0A2S9YXJ1</accession>
<gene>
    <name evidence="10" type="ORF">ENSA7_05700</name>
</gene>
<proteinExistence type="predicted"/>
<feature type="transmembrane region" description="Helical" evidence="9">
    <location>
        <begin position="365"/>
        <end position="388"/>
    </location>
</feature>
<evidence type="ECO:0000256" key="6">
    <source>
        <dbReference type="ARBA" id="ARBA00022989"/>
    </source>
</evidence>
<protein>
    <submittedName>
        <fullName evidence="10">Uncharacterized protein</fullName>
    </submittedName>
</protein>
<comment type="caution">
    <text evidence="10">The sequence shown here is derived from an EMBL/GenBank/DDBJ whole genome shotgun (WGS) entry which is preliminary data.</text>
</comment>
<feature type="repeat" description="TPR" evidence="8">
    <location>
        <begin position="527"/>
        <end position="560"/>
    </location>
</feature>
<evidence type="ECO:0000256" key="9">
    <source>
        <dbReference type="SAM" id="Phobius"/>
    </source>
</evidence>
<evidence type="ECO:0000256" key="5">
    <source>
        <dbReference type="ARBA" id="ARBA00022692"/>
    </source>
</evidence>
<feature type="transmembrane region" description="Helical" evidence="9">
    <location>
        <begin position="173"/>
        <end position="190"/>
    </location>
</feature>
<keyword evidence="7 9" id="KW-0472">Membrane</keyword>
<keyword evidence="5 9" id="KW-0812">Transmembrane</keyword>
<feature type="transmembrane region" description="Helical" evidence="9">
    <location>
        <begin position="142"/>
        <end position="161"/>
    </location>
</feature>
<dbReference type="AlphaFoldDB" id="A0A2S9YXJ1"/>
<feature type="transmembrane region" description="Helical" evidence="9">
    <location>
        <begin position="87"/>
        <end position="107"/>
    </location>
</feature>
<evidence type="ECO:0000313" key="11">
    <source>
        <dbReference type="Proteomes" id="UP000238823"/>
    </source>
</evidence>
<keyword evidence="4" id="KW-0808">Transferase</keyword>
<dbReference type="EMBL" id="PVNL01000013">
    <property type="protein sequence ID" value="PRQ09815.1"/>
    <property type="molecule type" value="Genomic_DNA"/>
</dbReference>
<dbReference type="InterPro" id="IPR011990">
    <property type="entry name" value="TPR-like_helical_dom_sf"/>
</dbReference>
<evidence type="ECO:0000256" key="3">
    <source>
        <dbReference type="ARBA" id="ARBA00022676"/>
    </source>
</evidence>
<dbReference type="InterPro" id="IPR050297">
    <property type="entry name" value="LipidA_mod_glycosyltrf_83"/>
</dbReference>
<evidence type="ECO:0000256" key="4">
    <source>
        <dbReference type="ARBA" id="ARBA00022679"/>
    </source>
</evidence>
<evidence type="ECO:0000256" key="2">
    <source>
        <dbReference type="ARBA" id="ARBA00022475"/>
    </source>
</evidence>
<dbReference type="GO" id="GO:0005886">
    <property type="term" value="C:plasma membrane"/>
    <property type="evidence" value="ECO:0007669"/>
    <property type="project" value="UniProtKB-SubCell"/>
</dbReference>
<keyword evidence="3" id="KW-0328">Glycosyltransferase</keyword>
<feature type="transmembrane region" description="Helical" evidence="9">
    <location>
        <begin position="196"/>
        <end position="212"/>
    </location>
</feature>
<dbReference type="SUPFAM" id="SSF48452">
    <property type="entry name" value="TPR-like"/>
    <property type="match status" value="1"/>
</dbReference>
<feature type="transmembrane region" description="Helical" evidence="9">
    <location>
        <begin position="416"/>
        <end position="437"/>
    </location>
</feature>
<dbReference type="PROSITE" id="PS50005">
    <property type="entry name" value="TPR"/>
    <property type="match status" value="1"/>
</dbReference>
<feature type="transmembrane region" description="Helical" evidence="9">
    <location>
        <begin position="443"/>
        <end position="464"/>
    </location>
</feature>
<sequence length="620" mass="67246">MGVASADDDNKLERALVWIVVVLVAYRVVYHASYLGDVPFAHATFSDGAVYEQAARDIVTHPPLGTEAFYLQGAYAYLLALGMMVRAWPSVGLLVQLLLAFVTLGVFHRVVVRLWGRRAGLLSTIALLAHPGLAFYENKFVSAELGIACNVLVLAGFVALLRVTLDRDESRTGPRVLASLGLGLAAGLSILARPNMVLALPFTLIAVGLLARGDGETPSRSWKLVALTVATTVLGTTLALAPMAARNLAVTGYPDVQPVHGGGTSFLIGNNPKARGVWNDADLLSARLGTESQELAEVLGIDPKLPARERARKIGDALYARSFEWIAANPGAWVKLEGRKLWLTLGDQQLTQDYDWLGERELLPWAHRVGVSFSMLLALGLLGAGAVLGGRWQPRETGEPPEPPPAFVRTRSARRALGWFLAGQVGAVLAANLLYFTSAQHRLPLVVPLAVLAGPGLLALRWWGRPRLARLLERLRARTPGPRGSELAGQDARDAGPPAIARWVVLLAGLALVQGPWPRGHRDEPHPVHYYNLAMVQDGIGEPRDALASLDRAIELRPRQPIFHMRRAHLRHRLGDLDGADQDLAVVFDLAAAGDVPDWVIAQAKLDRDNVALERRLNSR</sequence>
<evidence type="ECO:0000313" key="10">
    <source>
        <dbReference type="EMBL" id="PRQ09815.1"/>
    </source>
</evidence>
<evidence type="ECO:0000256" key="8">
    <source>
        <dbReference type="PROSITE-ProRule" id="PRU00339"/>
    </source>
</evidence>
<feature type="transmembrane region" description="Helical" evidence="9">
    <location>
        <begin position="12"/>
        <end position="30"/>
    </location>
</feature>
<reference evidence="10 11" key="1">
    <citation type="submission" date="2018-03" db="EMBL/GenBank/DDBJ databases">
        <title>Draft Genome Sequences of the Obligatory Marine Myxobacteria Enhygromyxa salina SWB007.</title>
        <authorList>
            <person name="Poehlein A."/>
            <person name="Moghaddam J.A."/>
            <person name="Harms H."/>
            <person name="Alanjari M."/>
            <person name="Koenig G.M."/>
            <person name="Daniel R."/>
            <person name="Schaeberle T.F."/>
        </authorList>
    </citation>
    <scope>NUCLEOTIDE SEQUENCE [LARGE SCALE GENOMIC DNA]</scope>
    <source>
        <strain evidence="10 11">SWB007</strain>
    </source>
</reference>
<keyword evidence="6 9" id="KW-1133">Transmembrane helix</keyword>